<evidence type="ECO:0000313" key="2">
    <source>
        <dbReference type="Proteomes" id="UP000722791"/>
    </source>
</evidence>
<dbReference type="InterPro" id="IPR046341">
    <property type="entry name" value="SET_dom_sf"/>
</dbReference>
<dbReference type="Pfam" id="PF00856">
    <property type="entry name" value="SET"/>
    <property type="match status" value="1"/>
</dbReference>
<organism evidence="1 2">
    <name type="scientific">Volvox reticuliferus</name>
    <dbReference type="NCBI Taxonomy" id="1737510"/>
    <lineage>
        <taxon>Eukaryota</taxon>
        <taxon>Viridiplantae</taxon>
        <taxon>Chlorophyta</taxon>
        <taxon>core chlorophytes</taxon>
        <taxon>Chlorophyceae</taxon>
        <taxon>CS clade</taxon>
        <taxon>Chlamydomonadales</taxon>
        <taxon>Volvocaceae</taxon>
        <taxon>Volvox</taxon>
    </lineage>
</organism>
<dbReference type="SMART" id="SM00317">
    <property type="entry name" value="SET"/>
    <property type="match status" value="1"/>
</dbReference>
<protein>
    <submittedName>
        <fullName evidence="1">Uncharacterized protein</fullName>
    </submittedName>
</protein>
<name>A0A8J4G9E5_9CHLO</name>
<dbReference type="EMBL" id="BNCQ01000012">
    <property type="protein sequence ID" value="GIM02867.1"/>
    <property type="molecule type" value="Genomic_DNA"/>
</dbReference>
<comment type="caution">
    <text evidence="1">The sequence shown here is derived from an EMBL/GenBank/DDBJ whole genome shotgun (WGS) entry which is preliminary data.</text>
</comment>
<accession>A0A8J4G9E5</accession>
<evidence type="ECO:0000313" key="1">
    <source>
        <dbReference type="EMBL" id="GIM02867.1"/>
    </source>
</evidence>
<dbReference type="SUPFAM" id="SSF82199">
    <property type="entry name" value="SET domain"/>
    <property type="match status" value="1"/>
</dbReference>
<dbReference type="Gene3D" id="2.170.270.10">
    <property type="entry name" value="SET domain"/>
    <property type="match status" value="1"/>
</dbReference>
<dbReference type="AlphaFoldDB" id="A0A8J4G9E5"/>
<sequence>MAVVRQFHRVSAAAGVVHPVWLAGRHQRWRPRGLYCKVATPVILVAAAGPAFKTTEAQPPLPLITAEGIDGAVVPIPQQPQTQLQEAGQPSAAYCQADNLNGLFRQFGTYHEGFDNGLQLDGLMAYYRRLGCSAEQIQDAVYSIMPPIASSGGRAGGAGGLVGSMAQPDLDTALGRGAQAGPAGAGTAFAPEAGGSGGGGVSGMSYMEFSEPLWQPPASFGEQVQFAAWELLAATLAAAALAAYESRPRGWSRRDLLEVRQSNIAGRGVFARTLIPAGTVLGAYPGRLRSAAEMVAKCQEAPLAASYAFRTGDGRFLDPTDACGQPSPYPQPGWPWPLPMDVILSYANEPPKGSPGTNTTVEDGPQPGDLLFVAADDIPGGAEVLIDYGMMYDRSGYDRTTSGTGG</sequence>
<gene>
    <name evidence="1" type="ORF">Vretimale_7697</name>
</gene>
<dbReference type="Proteomes" id="UP000722791">
    <property type="component" value="Unassembled WGS sequence"/>
</dbReference>
<dbReference type="InterPro" id="IPR001214">
    <property type="entry name" value="SET_dom"/>
</dbReference>
<dbReference type="OrthoDB" id="5560686at2759"/>
<proteinExistence type="predicted"/>
<reference evidence="1" key="1">
    <citation type="journal article" date="2021" name="Proc. Natl. Acad. Sci. U.S.A.">
        <title>Three genomes in the algal genus Volvox reveal the fate of a haploid sex-determining region after a transition to homothallism.</title>
        <authorList>
            <person name="Yamamoto K."/>
            <person name="Hamaji T."/>
            <person name="Kawai-Toyooka H."/>
            <person name="Matsuzaki R."/>
            <person name="Takahashi F."/>
            <person name="Nishimura Y."/>
            <person name="Kawachi M."/>
            <person name="Noguchi H."/>
            <person name="Minakuchi Y."/>
            <person name="Umen J.G."/>
            <person name="Toyoda A."/>
            <person name="Nozaki H."/>
        </authorList>
    </citation>
    <scope>NUCLEOTIDE SEQUENCE</scope>
    <source>
        <strain evidence="1">NIES-3785</strain>
    </source>
</reference>
<dbReference type="PROSITE" id="PS50280">
    <property type="entry name" value="SET"/>
    <property type="match status" value="1"/>
</dbReference>